<dbReference type="InterPro" id="IPR050869">
    <property type="entry name" value="H3K4_H4K5_MeTrfase"/>
</dbReference>
<dbReference type="Pfam" id="PF00856">
    <property type="entry name" value="SET"/>
    <property type="match status" value="1"/>
</dbReference>
<dbReference type="Gene3D" id="2.170.270.10">
    <property type="entry name" value="SET domain"/>
    <property type="match status" value="1"/>
</dbReference>
<feature type="compositionally biased region" description="Polar residues" evidence="1">
    <location>
        <begin position="203"/>
        <end position="224"/>
    </location>
</feature>
<evidence type="ECO:0000256" key="1">
    <source>
        <dbReference type="SAM" id="MobiDB-lite"/>
    </source>
</evidence>
<dbReference type="Proteomes" id="UP001491310">
    <property type="component" value="Unassembled WGS sequence"/>
</dbReference>
<protein>
    <recommendedName>
        <fullName evidence="2">SET domain-containing protein</fullName>
    </recommendedName>
</protein>
<gene>
    <name evidence="3" type="ORF">WJX75_000161</name>
</gene>
<dbReference type="PANTHER" id="PTHR12197">
    <property type="entry name" value="HISTONE-LYSINE N-METHYLTRANSFERASE SMYD"/>
    <property type="match status" value="1"/>
</dbReference>
<evidence type="ECO:0000259" key="2">
    <source>
        <dbReference type="PROSITE" id="PS50280"/>
    </source>
</evidence>
<evidence type="ECO:0000313" key="3">
    <source>
        <dbReference type="EMBL" id="KAK9909301.1"/>
    </source>
</evidence>
<feature type="region of interest" description="Disordered" evidence="1">
    <location>
        <begin position="1"/>
        <end position="71"/>
    </location>
</feature>
<name>A0ABR2YQK7_9CHLO</name>
<dbReference type="CDD" id="cd20071">
    <property type="entry name" value="SET_SMYD"/>
    <property type="match status" value="1"/>
</dbReference>
<sequence length="598" mass="64063">MAMEKLSLSDTPTGGEDSVATDNSTSKVAKEEIKNIKATPEDQDGGNAYEATTGSPSKKKRKPKKKAKKLVAPPTVLAAEGSLPWSLASSARLGRHALAKHDINAGDIVLVEAPVATVVRSQNVKTACHTCFRELPKLARPGSVPDQDATAPYKQYCSRACALADTHAALTHNIHAKINDLAVQTQVDPQLLRLILELDSKRAPSTTPSDGGSEQPAVAQSNGNGKPKGAEAGKLDAVRCTLEDVETLTSPWDKSPEAWRKSVRAGCEALRQAIISEGAYQPGSLQQFLDMAAVINNNAHGVGAANSSNTDSALGLYPALSMLNHSCLPNCVFASRGSDMHVRAIRRVAAGEQLTVAYINLMEPRRIRARELMESKHFACACERCTSPLETHPDRFLEAVKCSASGCAGWLLEQRPDNLSEGETWKCTACGTEVPARSVDGRSGPMDVTEDFRATWHQAANIIRYKGHAAGRPLFEALLGHAEGALHPMHVSAFDSLMPLVNCCRATGDGAGAVKHLTRMLDAMDTVCGLPTVEVGNLYDLLGKLHADRASSAPAALRARAKKQAREAWGRALSVWAVSIGEQHEKCADLSARMKMLR</sequence>
<proteinExistence type="predicted"/>
<feature type="domain" description="SET" evidence="2">
    <location>
        <begin position="243"/>
        <end position="359"/>
    </location>
</feature>
<comment type="caution">
    <text evidence="3">The sequence shown here is derived from an EMBL/GenBank/DDBJ whole genome shotgun (WGS) entry which is preliminary data.</text>
</comment>
<evidence type="ECO:0000313" key="4">
    <source>
        <dbReference type="Proteomes" id="UP001491310"/>
    </source>
</evidence>
<organism evidence="3 4">
    <name type="scientific">Coccomyxa subellipsoidea</name>
    <dbReference type="NCBI Taxonomy" id="248742"/>
    <lineage>
        <taxon>Eukaryota</taxon>
        <taxon>Viridiplantae</taxon>
        <taxon>Chlorophyta</taxon>
        <taxon>core chlorophytes</taxon>
        <taxon>Trebouxiophyceae</taxon>
        <taxon>Trebouxiophyceae incertae sedis</taxon>
        <taxon>Coccomyxaceae</taxon>
        <taxon>Coccomyxa</taxon>
    </lineage>
</organism>
<dbReference type="InterPro" id="IPR046341">
    <property type="entry name" value="SET_dom_sf"/>
</dbReference>
<dbReference type="EMBL" id="JALJOT010000006">
    <property type="protein sequence ID" value="KAK9909301.1"/>
    <property type="molecule type" value="Genomic_DNA"/>
</dbReference>
<dbReference type="SMART" id="SM00317">
    <property type="entry name" value="SET"/>
    <property type="match status" value="1"/>
</dbReference>
<reference evidence="3 4" key="1">
    <citation type="journal article" date="2024" name="Nat. Commun.">
        <title>Phylogenomics reveals the evolutionary origins of lichenization in chlorophyte algae.</title>
        <authorList>
            <person name="Puginier C."/>
            <person name="Libourel C."/>
            <person name="Otte J."/>
            <person name="Skaloud P."/>
            <person name="Haon M."/>
            <person name="Grisel S."/>
            <person name="Petersen M."/>
            <person name="Berrin J.G."/>
            <person name="Delaux P.M."/>
            <person name="Dal Grande F."/>
            <person name="Keller J."/>
        </authorList>
    </citation>
    <scope>NUCLEOTIDE SEQUENCE [LARGE SCALE GENOMIC DNA]</scope>
    <source>
        <strain evidence="3 4">SAG 216-7</strain>
    </source>
</reference>
<dbReference type="Gene3D" id="1.10.220.160">
    <property type="match status" value="1"/>
</dbReference>
<keyword evidence="4" id="KW-1185">Reference proteome</keyword>
<dbReference type="InterPro" id="IPR001214">
    <property type="entry name" value="SET_dom"/>
</dbReference>
<dbReference type="Gene3D" id="6.10.140.2220">
    <property type="match status" value="1"/>
</dbReference>
<feature type="compositionally biased region" description="Basic residues" evidence="1">
    <location>
        <begin position="57"/>
        <end position="69"/>
    </location>
</feature>
<dbReference type="PROSITE" id="PS50280">
    <property type="entry name" value="SET"/>
    <property type="match status" value="1"/>
</dbReference>
<feature type="region of interest" description="Disordered" evidence="1">
    <location>
        <begin position="202"/>
        <end position="233"/>
    </location>
</feature>
<dbReference type="PANTHER" id="PTHR12197:SF282">
    <property type="entry name" value="SET DOMAIN-CONTAINING PROTEIN"/>
    <property type="match status" value="1"/>
</dbReference>
<accession>A0ABR2YQK7</accession>
<dbReference type="SUPFAM" id="SSF82199">
    <property type="entry name" value="SET domain"/>
    <property type="match status" value="1"/>
</dbReference>